<keyword evidence="2" id="KW-1185">Reference proteome</keyword>
<organism evidence="1 2">
    <name type="scientific">Trifolium medium</name>
    <dbReference type="NCBI Taxonomy" id="97028"/>
    <lineage>
        <taxon>Eukaryota</taxon>
        <taxon>Viridiplantae</taxon>
        <taxon>Streptophyta</taxon>
        <taxon>Embryophyta</taxon>
        <taxon>Tracheophyta</taxon>
        <taxon>Spermatophyta</taxon>
        <taxon>Magnoliopsida</taxon>
        <taxon>eudicotyledons</taxon>
        <taxon>Gunneridae</taxon>
        <taxon>Pentapetalae</taxon>
        <taxon>rosids</taxon>
        <taxon>fabids</taxon>
        <taxon>Fabales</taxon>
        <taxon>Fabaceae</taxon>
        <taxon>Papilionoideae</taxon>
        <taxon>50 kb inversion clade</taxon>
        <taxon>NPAAA clade</taxon>
        <taxon>Hologalegina</taxon>
        <taxon>IRL clade</taxon>
        <taxon>Trifolieae</taxon>
        <taxon>Trifolium</taxon>
    </lineage>
</organism>
<evidence type="ECO:0000313" key="1">
    <source>
        <dbReference type="EMBL" id="MCI24153.1"/>
    </source>
</evidence>
<dbReference type="Proteomes" id="UP000265520">
    <property type="component" value="Unassembled WGS sequence"/>
</dbReference>
<protein>
    <submittedName>
        <fullName evidence="1">Uncharacterized protein</fullName>
    </submittedName>
</protein>
<reference evidence="1 2" key="1">
    <citation type="journal article" date="2018" name="Front. Plant Sci.">
        <title>Red Clover (Trifolium pratense) and Zigzag Clover (T. medium) - A Picture of Genomic Similarities and Differences.</title>
        <authorList>
            <person name="Dluhosova J."/>
            <person name="Istvanek J."/>
            <person name="Nedelnik J."/>
            <person name="Repkova J."/>
        </authorList>
    </citation>
    <scope>NUCLEOTIDE SEQUENCE [LARGE SCALE GENOMIC DNA]</scope>
    <source>
        <strain evidence="2">cv. 10/8</strain>
        <tissue evidence="1">Leaf</tissue>
    </source>
</reference>
<feature type="non-terminal residue" evidence="1">
    <location>
        <position position="1"/>
    </location>
</feature>
<evidence type="ECO:0000313" key="2">
    <source>
        <dbReference type="Proteomes" id="UP000265520"/>
    </source>
</evidence>
<dbReference type="AlphaFoldDB" id="A0A392QIE4"/>
<comment type="caution">
    <text evidence="1">The sequence shown here is derived from an EMBL/GenBank/DDBJ whole genome shotgun (WGS) entry which is preliminary data.</text>
</comment>
<sequence>FLGKVVPRQPEGIIEKVLVLSYLTVVDLVQWDGLTG</sequence>
<accession>A0A392QIE4</accession>
<proteinExistence type="predicted"/>
<dbReference type="EMBL" id="LXQA010139848">
    <property type="protein sequence ID" value="MCI24153.1"/>
    <property type="molecule type" value="Genomic_DNA"/>
</dbReference>
<name>A0A392QIE4_9FABA</name>